<dbReference type="Proteomes" id="UP000298416">
    <property type="component" value="Unassembled WGS sequence"/>
</dbReference>
<dbReference type="Gene3D" id="2.30.180.10">
    <property type="entry name" value="FAS1 domain"/>
    <property type="match status" value="2"/>
</dbReference>
<dbReference type="InterPro" id="IPR033254">
    <property type="entry name" value="Plant_FLA"/>
</dbReference>
<organism evidence="15">
    <name type="scientific">Salvia splendens</name>
    <name type="common">Scarlet sage</name>
    <dbReference type="NCBI Taxonomy" id="180675"/>
    <lineage>
        <taxon>Eukaryota</taxon>
        <taxon>Viridiplantae</taxon>
        <taxon>Streptophyta</taxon>
        <taxon>Embryophyta</taxon>
        <taxon>Tracheophyta</taxon>
        <taxon>Spermatophyta</taxon>
        <taxon>Magnoliopsida</taxon>
        <taxon>eudicotyledons</taxon>
        <taxon>Gunneridae</taxon>
        <taxon>Pentapetalae</taxon>
        <taxon>asterids</taxon>
        <taxon>lamiids</taxon>
        <taxon>Lamiales</taxon>
        <taxon>Lamiaceae</taxon>
        <taxon>Nepetoideae</taxon>
        <taxon>Mentheae</taxon>
        <taxon>Salviinae</taxon>
        <taxon>Salvia</taxon>
        <taxon>Salvia subgen. Calosphace</taxon>
        <taxon>core Calosphace</taxon>
    </lineage>
</organism>
<feature type="chain" id="PRO_5036461317" description="FAS1 domain-containing protein" evidence="13">
    <location>
        <begin position="26"/>
        <end position="411"/>
    </location>
</feature>
<name>A0A8X8X837_SALSN</name>
<reference evidence="15" key="2">
    <citation type="submission" date="2020-08" db="EMBL/GenBank/DDBJ databases">
        <title>Plant Genome Project.</title>
        <authorList>
            <person name="Zhang R.-G."/>
        </authorList>
    </citation>
    <scope>NUCLEOTIDE SEQUENCE</scope>
    <source>
        <strain evidence="15">Huo1</strain>
        <tissue evidence="15">Leaf</tissue>
    </source>
</reference>
<comment type="function">
    <text evidence="11">May be a cell surface adhesion protein.</text>
</comment>
<evidence type="ECO:0000256" key="2">
    <source>
        <dbReference type="ARBA" id="ARBA00007843"/>
    </source>
</evidence>
<sequence length="411" mass="43117">MQLLLAAAAVLSLSLSLLLPSPTAAHNITRILEKDPDFSTFNHYLTVTQLAPEINRRETITVCAVDNAAMSDLLSKHLSLGAIKNVLSLHVLLDYFDAKKLHQITDGTALAATMFQATGSATGSAGFVNITDLKGGKVGFSPQDNGGDISATFVKSIDAIPYNISVIQISSILPSPEAEAPAPGPSQINITALMSKHGCKIFAETLLANPAEKTFEDNVESGLTVFCPGDDAMKAFSPKFKNLTAAGKQSLLEYHGIPIYQSIPGLKSSNGITNTLATDGASKFSFDVKNDGSDVTIFTKIVTAKIVNTLVDEQPLAIYQVNKVLMPEELFKGVLSPSPAPAPGPEADAESPKSSKKKHKSPPAPPEAPSDSPADAPDGDVADQSTNGAARFNGGGFVAVILSLGFAFLQL</sequence>
<evidence type="ECO:0000256" key="6">
    <source>
        <dbReference type="ARBA" id="ARBA00022737"/>
    </source>
</evidence>
<keyword evidence="3" id="KW-1003">Cell membrane</keyword>
<keyword evidence="5 13" id="KW-0732">Signal</keyword>
<dbReference type="InterPro" id="IPR000782">
    <property type="entry name" value="FAS1_domain"/>
</dbReference>
<evidence type="ECO:0000313" key="16">
    <source>
        <dbReference type="Proteomes" id="UP000298416"/>
    </source>
</evidence>
<evidence type="ECO:0000256" key="5">
    <source>
        <dbReference type="ARBA" id="ARBA00022729"/>
    </source>
</evidence>
<protein>
    <recommendedName>
        <fullName evidence="14">FAS1 domain-containing protein</fullName>
    </recommendedName>
</protein>
<evidence type="ECO:0000256" key="4">
    <source>
        <dbReference type="ARBA" id="ARBA00022622"/>
    </source>
</evidence>
<evidence type="ECO:0000313" key="15">
    <source>
        <dbReference type="EMBL" id="KAG6407418.1"/>
    </source>
</evidence>
<feature type="signal peptide" evidence="13">
    <location>
        <begin position="1"/>
        <end position="25"/>
    </location>
</feature>
<dbReference type="EMBL" id="PNBA02000011">
    <property type="protein sequence ID" value="KAG6407418.1"/>
    <property type="molecule type" value="Genomic_DNA"/>
</dbReference>
<feature type="domain" description="FAS1" evidence="14">
    <location>
        <begin position="25"/>
        <end position="173"/>
    </location>
</feature>
<keyword evidence="7" id="KW-0654">Proteoglycan</keyword>
<dbReference type="AlphaFoldDB" id="A0A8X8X837"/>
<feature type="domain" description="FAS1" evidence="14">
    <location>
        <begin position="186"/>
        <end position="325"/>
    </location>
</feature>
<comment type="subcellular location">
    <subcellularLocation>
        <location evidence="1">Cell membrane</location>
        <topology evidence="1">Lipid-anchor</topology>
        <topology evidence="1">GPI-anchor</topology>
    </subcellularLocation>
</comment>
<dbReference type="SMART" id="SM00554">
    <property type="entry name" value="FAS1"/>
    <property type="match status" value="2"/>
</dbReference>
<dbReference type="GO" id="GO:0005886">
    <property type="term" value="C:plasma membrane"/>
    <property type="evidence" value="ECO:0007669"/>
    <property type="project" value="UniProtKB-SubCell"/>
</dbReference>
<evidence type="ECO:0000259" key="14">
    <source>
        <dbReference type="PROSITE" id="PS50213"/>
    </source>
</evidence>
<evidence type="ECO:0000256" key="7">
    <source>
        <dbReference type="ARBA" id="ARBA00022974"/>
    </source>
</evidence>
<dbReference type="FunFam" id="2.30.180.10:FF:000010">
    <property type="entry name" value="Fasciclin-like arabinogalactan protein 2"/>
    <property type="match status" value="1"/>
</dbReference>
<keyword evidence="16" id="KW-1185">Reference proteome</keyword>
<evidence type="ECO:0000256" key="8">
    <source>
        <dbReference type="ARBA" id="ARBA00023136"/>
    </source>
</evidence>
<evidence type="ECO:0000256" key="9">
    <source>
        <dbReference type="ARBA" id="ARBA00023180"/>
    </source>
</evidence>
<dbReference type="GO" id="GO:0098552">
    <property type="term" value="C:side of membrane"/>
    <property type="evidence" value="ECO:0007669"/>
    <property type="project" value="UniProtKB-KW"/>
</dbReference>
<keyword evidence="9" id="KW-0325">Glycoprotein</keyword>
<dbReference type="InterPro" id="IPR036378">
    <property type="entry name" value="FAS1_dom_sf"/>
</dbReference>
<evidence type="ECO:0000256" key="13">
    <source>
        <dbReference type="SAM" id="SignalP"/>
    </source>
</evidence>
<dbReference type="PROSITE" id="PS50213">
    <property type="entry name" value="FAS1"/>
    <property type="match status" value="2"/>
</dbReference>
<keyword evidence="6" id="KW-0677">Repeat</keyword>
<evidence type="ECO:0000256" key="11">
    <source>
        <dbReference type="ARBA" id="ARBA00024686"/>
    </source>
</evidence>
<feature type="region of interest" description="Disordered" evidence="12">
    <location>
        <begin position="336"/>
        <end position="388"/>
    </location>
</feature>
<keyword evidence="8" id="KW-0472">Membrane</keyword>
<evidence type="ECO:0000256" key="10">
    <source>
        <dbReference type="ARBA" id="ARBA00023288"/>
    </source>
</evidence>
<dbReference type="PANTHER" id="PTHR32382:SF4">
    <property type="entry name" value="FASCICLIN-LIKE ARABINOGALACTAN PROTEIN 1"/>
    <property type="match status" value="1"/>
</dbReference>
<accession>A0A8X8X837</accession>
<proteinExistence type="inferred from homology"/>
<dbReference type="FunFam" id="2.30.180.10:FF:000008">
    <property type="entry name" value="Fasciclin-like arabinogalactan protein 10"/>
    <property type="match status" value="1"/>
</dbReference>
<comment type="similarity">
    <text evidence="2">Belongs to the fasciclin-like AGP family.</text>
</comment>
<gene>
    <name evidence="15" type="ORF">SASPL_130409</name>
</gene>
<evidence type="ECO:0000256" key="1">
    <source>
        <dbReference type="ARBA" id="ARBA00004609"/>
    </source>
</evidence>
<comment type="caution">
    <text evidence="15">The sequence shown here is derived from an EMBL/GenBank/DDBJ whole genome shotgun (WGS) entry which is preliminary data.</text>
</comment>
<reference evidence="15" key="1">
    <citation type="submission" date="2018-01" db="EMBL/GenBank/DDBJ databases">
        <authorList>
            <person name="Mao J.F."/>
        </authorList>
    </citation>
    <scope>NUCLEOTIDE SEQUENCE</scope>
    <source>
        <strain evidence="15">Huo1</strain>
        <tissue evidence="15">Leaf</tissue>
    </source>
</reference>
<dbReference type="Pfam" id="PF02469">
    <property type="entry name" value="Fasciclin"/>
    <property type="match status" value="2"/>
</dbReference>
<dbReference type="SUPFAM" id="SSF82153">
    <property type="entry name" value="FAS1 domain"/>
    <property type="match status" value="2"/>
</dbReference>
<keyword evidence="4" id="KW-0336">GPI-anchor</keyword>
<dbReference type="PANTHER" id="PTHR32382">
    <property type="entry name" value="FASCICLIN-LIKE ARABINOGALACTAN PROTEIN"/>
    <property type="match status" value="1"/>
</dbReference>
<keyword evidence="10" id="KW-0449">Lipoprotein</keyword>
<evidence type="ECO:0000256" key="3">
    <source>
        <dbReference type="ARBA" id="ARBA00022475"/>
    </source>
</evidence>
<evidence type="ECO:0000256" key="12">
    <source>
        <dbReference type="SAM" id="MobiDB-lite"/>
    </source>
</evidence>
<dbReference type="OrthoDB" id="682048at2759"/>